<evidence type="ECO:0000256" key="1">
    <source>
        <dbReference type="SAM" id="MobiDB-lite"/>
    </source>
</evidence>
<protein>
    <submittedName>
        <fullName evidence="2">Uncharacterized protein</fullName>
    </submittedName>
</protein>
<gene>
    <name evidence="2" type="ORF">GQ607_017129</name>
</gene>
<comment type="caution">
    <text evidence="2">The sequence shown here is derived from an EMBL/GenBank/DDBJ whole genome shotgun (WGS) entry which is preliminary data.</text>
</comment>
<evidence type="ECO:0000313" key="2">
    <source>
        <dbReference type="EMBL" id="KAF0315642.1"/>
    </source>
</evidence>
<proteinExistence type="predicted"/>
<dbReference type="Proteomes" id="UP000434172">
    <property type="component" value="Unassembled WGS sequence"/>
</dbReference>
<sequence length="110" mass="11753">KTHNVATSVVSLGLVIDSGFPWSCKSNSRGARSISSALIPTKTVAQDPVIGYCWLRKAGTRRTPRPMIYPKYSGKCGQTICRKNALKSSSKRDQTPTNGNAPADMPAAAT</sequence>
<reference evidence="2 3" key="1">
    <citation type="submission" date="2019-12" db="EMBL/GenBank/DDBJ databases">
        <title>A genome sequence resource for the geographically widespread anthracnose pathogen Colletotrichum asianum.</title>
        <authorList>
            <person name="Meng Y."/>
        </authorList>
    </citation>
    <scope>NUCLEOTIDE SEQUENCE [LARGE SCALE GENOMIC DNA]</scope>
    <source>
        <strain evidence="2 3">ICMP 18580</strain>
    </source>
</reference>
<evidence type="ECO:0000313" key="3">
    <source>
        <dbReference type="Proteomes" id="UP000434172"/>
    </source>
</evidence>
<name>A0A8H3VXP2_9PEZI</name>
<accession>A0A8H3VXP2</accession>
<keyword evidence="3" id="KW-1185">Reference proteome</keyword>
<feature type="region of interest" description="Disordered" evidence="1">
    <location>
        <begin position="85"/>
        <end position="110"/>
    </location>
</feature>
<dbReference type="EMBL" id="WOWK01000193">
    <property type="protein sequence ID" value="KAF0315642.1"/>
    <property type="molecule type" value="Genomic_DNA"/>
</dbReference>
<organism evidence="2 3">
    <name type="scientific">Colletotrichum asianum</name>
    <dbReference type="NCBI Taxonomy" id="702518"/>
    <lineage>
        <taxon>Eukaryota</taxon>
        <taxon>Fungi</taxon>
        <taxon>Dikarya</taxon>
        <taxon>Ascomycota</taxon>
        <taxon>Pezizomycotina</taxon>
        <taxon>Sordariomycetes</taxon>
        <taxon>Hypocreomycetidae</taxon>
        <taxon>Glomerellales</taxon>
        <taxon>Glomerellaceae</taxon>
        <taxon>Colletotrichum</taxon>
        <taxon>Colletotrichum gloeosporioides species complex</taxon>
    </lineage>
</organism>
<dbReference type="AlphaFoldDB" id="A0A8H3VXP2"/>
<feature type="non-terminal residue" evidence="2">
    <location>
        <position position="110"/>
    </location>
</feature>